<accession>A0AAW2ZYZ2</accession>
<proteinExistence type="predicted"/>
<evidence type="ECO:0000313" key="3">
    <source>
        <dbReference type="Proteomes" id="UP001500131"/>
    </source>
</evidence>
<reference evidence="2 3" key="1">
    <citation type="submission" date="2024-02" db="EMBL/GenBank/DDBJ databases">
        <title>FIRST GENOME SEQUENCES OF Leishmania (Viannia) shawi, Leishmania (Viannia) lindenbergi AND Leishmania (Viannia) utingensis.</title>
        <authorList>
            <person name="Resadore F."/>
            <person name="Custodio M.G.F."/>
            <person name="Boite M.C."/>
            <person name="Cupolillo E."/>
            <person name="Ferreira G.E.M."/>
        </authorList>
    </citation>
    <scope>NUCLEOTIDE SEQUENCE [LARGE SCALE GENOMIC DNA]</scope>
    <source>
        <strain evidence="2 3">MHOM/BR/1966/M15733</strain>
    </source>
</reference>
<keyword evidence="3" id="KW-1185">Reference proteome</keyword>
<evidence type="ECO:0000313" key="2">
    <source>
        <dbReference type="EMBL" id="KAL0494647.1"/>
    </source>
</evidence>
<name>A0AAW2ZYZ2_9TRYP</name>
<dbReference type="Proteomes" id="UP001500131">
    <property type="component" value="Unassembled WGS sequence"/>
</dbReference>
<evidence type="ECO:0000256" key="1">
    <source>
        <dbReference type="SAM" id="MobiDB-lite"/>
    </source>
</evidence>
<comment type="caution">
    <text evidence="2">The sequence shown here is derived from an EMBL/GenBank/DDBJ whole genome shotgun (WGS) entry which is preliminary data.</text>
</comment>
<feature type="region of interest" description="Disordered" evidence="1">
    <location>
        <begin position="28"/>
        <end position="55"/>
    </location>
</feature>
<dbReference type="AlphaFoldDB" id="A0AAW2ZYZ2"/>
<sequence length="140" mass="15700">MKRERSCMPRLTAGPQCAASQLLPAVPAMRRHERSSRGQHTALSAATKPKFPPRPKRTFVSVAYGRKANALCLGENSVRELLAESARSLTPRLRSRGSWGDWWFGARHGDHERRRCVHALAARLHRPHRCSSALSSVLRT</sequence>
<gene>
    <name evidence="2" type="ORF">Q4I31_007774</name>
</gene>
<dbReference type="EMBL" id="JBAMZK010000036">
    <property type="protein sequence ID" value="KAL0494647.1"/>
    <property type="molecule type" value="Genomic_DNA"/>
</dbReference>
<organism evidence="2 3">
    <name type="scientific">Leishmania lindenbergi</name>
    <dbReference type="NCBI Taxonomy" id="651832"/>
    <lineage>
        <taxon>Eukaryota</taxon>
        <taxon>Discoba</taxon>
        <taxon>Euglenozoa</taxon>
        <taxon>Kinetoplastea</taxon>
        <taxon>Metakinetoplastina</taxon>
        <taxon>Trypanosomatida</taxon>
        <taxon>Trypanosomatidae</taxon>
        <taxon>Leishmaniinae</taxon>
        <taxon>Leishmania</taxon>
    </lineage>
</organism>
<protein>
    <submittedName>
        <fullName evidence="2">Uncharacterized protein</fullName>
    </submittedName>
</protein>